<evidence type="ECO:0000256" key="1">
    <source>
        <dbReference type="ARBA" id="ARBA00006432"/>
    </source>
</evidence>
<dbReference type="InterPro" id="IPR000873">
    <property type="entry name" value="AMP-dep_synth/lig_dom"/>
</dbReference>
<dbReference type="NCBIfam" id="NF002937">
    <property type="entry name" value="PRK03584.1"/>
    <property type="match status" value="1"/>
</dbReference>
<dbReference type="InterPro" id="IPR020845">
    <property type="entry name" value="AMP-binding_CS"/>
</dbReference>
<evidence type="ECO:0000259" key="5">
    <source>
        <dbReference type="Pfam" id="PF00501"/>
    </source>
</evidence>
<gene>
    <name evidence="7" type="ORF">G7Y85_07015</name>
</gene>
<dbReference type="EMBL" id="JAAMOW010000003">
    <property type="protein sequence ID" value="NGY04506.1"/>
    <property type="molecule type" value="Genomic_DNA"/>
</dbReference>
<dbReference type="NCBIfam" id="TIGR01217">
    <property type="entry name" value="ac_ac_CoA_syn"/>
    <property type="match status" value="1"/>
</dbReference>
<dbReference type="GO" id="GO:0006629">
    <property type="term" value="P:lipid metabolic process"/>
    <property type="evidence" value="ECO:0007669"/>
    <property type="project" value="InterPro"/>
</dbReference>
<protein>
    <submittedName>
        <fullName evidence="7">Acetoacetate--CoA ligase</fullName>
        <ecNumber evidence="7">6.2.1.16</ecNumber>
    </submittedName>
</protein>
<dbReference type="InterPro" id="IPR042099">
    <property type="entry name" value="ANL_N_sf"/>
</dbReference>
<dbReference type="EC" id="6.2.1.16" evidence="7"/>
<evidence type="ECO:0000256" key="3">
    <source>
        <dbReference type="ARBA" id="ARBA00022741"/>
    </source>
</evidence>
<comment type="similarity">
    <text evidence="1">Belongs to the ATP-dependent AMP-binding enzyme family.</text>
</comment>
<dbReference type="GO" id="GO:0005524">
    <property type="term" value="F:ATP binding"/>
    <property type="evidence" value="ECO:0007669"/>
    <property type="project" value="UniProtKB-KW"/>
</dbReference>
<dbReference type="InterPro" id="IPR005914">
    <property type="entry name" value="Acac_CoA_synth"/>
</dbReference>
<dbReference type="Pfam" id="PF00501">
    <property type="entry name" value="AMP-binding"/>
    <property type="match status" value="1"/>
</dbReference>
<dbReference type="SUPFAM" id="SSF56801">
    <property type="entry name" value="Acetyl-CoA synthetase-like"/>
    <property type="match status" value="1"/>
</dbReference>
<dbReference type="AlphaFoldDB" id="A0A6M2BPI4"/>
<evidence type="ECO:0000256" key="2">
    <source>
        <dbReference type="ARBA" id="ARBA00022598"/>
    </source>
</evidence>
<dbReference type="Gene3D" id="3.30.300.30">
    <property type="match status" value="1"/>
</dbReference>
<keyword evidence="3" id="KW-0547">Nucleotide-binding</keyword>
<dbReference type="Proteomes" id="UP000472676">
    <property type="component" value="Unassembled WGS sequence"/>
</dbReference>
<dbReference type="PANTHER" id="PTHR42921">
    <property type="entry name" value="ACETOACETYL-COA SYNTHETASE"/>
    <property type="match status" value="1"/>
</dbReference>
<keyword evidence="2 7" id="KW-0436">Ligase</keyword>
<evidence type="ECO:0000313" key="8">
    <source>
        <dbReference type="Proteomes" id="UP000472676"/>
    </source>
</evidence>
<organism evidence="7 8">
    <name type="scientific">Solimonas terrae</name>
    <dbReference type="NCBI Taxonomy" id="1396819"/>
    <lineage>
        <taxon>Bacteria</taxon>
        <taxon>Pseudomonadati</taxon>
        <taxon>Pseudomonadota</taxon>
        <taxon>Gammaproteobacteria</taxon>
        <taxon>Nevskiales</taxon>
        <taxon>Nevskiaceae</taxon>
        <taxon>Solimonas</taxon>
    </lineage>
</organism>
<dbReference type="InterPro" id="IPR032387">
    <property type="entry name" value="ACAS_N"/>
</dbReference>
<feature type="domain" description="AMP-dependent synthetase/ligase" evidence="5">
    <location>
        <begin position="111"/>
        <end position="490"/>
    </location>
</feature>
<keyword evidence="8" id="KW-1185">Reference proteome</keyword>
<sequence length="677" mass="75568">MKVALKIAPAATHVAEGAHLWTPPAERASAAAVEHFRYWVNARLGLDLPDYDALWRWSIDSNDAFWAAIWRYFDIRSDTPYARVCSAREMPGALWFEGARVNYAEHLLRHESRSPDAPALMHASELRPLESTSWRELGRRVRIVAEKLRALGIAPGDRVAAYMPNVPETAIAMLATTAIGAVWTAASPEFGARTVIDRFAQLAPKLLFVVDGYRFAGEDFPRDAQVSEIVAGLASLEHVVCLPYLQPLDAPIVPGALRWGELIEGPDVSVAQFRYERVDHDHPLWVLFSSGTTGLPKAVVHSHVGILVEHCKLTAFHVGLRPGSRPMFYSTTGWMMWNVLLSGMLQGATPVLYDGCPIGPDPAVLWKLIEQARVTHFGTSPSFAQIMQKDGLQPRRDFDLSALEMVLLAGSPAMPETFAWFYDEVKPELWVTSQSGGTEFASALVGAVPTLPVHAGEIQSRLLGMDVQVWNEQGVELVDQVGELVITNPCPSMPIRFWNDGDGQRYRDAYFSTWPGVWRHGDWIKRNARGGSYIYGRSDSILNRYGVCIGTAEIYRSVERIADISDSLIVCCELAGGRFFMPMFVKLRDGGALDEKLREKIKRQLRIDCSPRHVPDQLYAVDDIPYTLTGKKMEVPVRKLLAGWPLEKAANRDAMQNPAAIDWFVRFRSDNRVMLSS</sequence>
<evidence type="ECO:0000313" key="7">
    <source>
        <dbReference type="EMBL" id="NGY04506.1"/>
    </source>
</evidence>
<comment type="caution">
    <text evidence="7">The sequence shown here is derived from an EMBL/GenBank/DDBJ whole genome shotgun (WGS) entry which is preliminary data.</text>
</comment>
<evidence type="ECO:0000256" key="4">
    <source>
        <dbReference type="ARBA" id="ARBA00022840"/>
    </source>
</evidence>
<dbReference type="GO" id="GO:0030729">
    <property type="term" value="F:acetoacetate-CoA ligase activity"/>
    <property type="evidence" value="ECO:0007669"/>
    <property type="project" value="UniProtKB-EC"/>
</dbReference>
<reference evidence="7 8" key="1">
    <citation type="journal article" date="2014" name="Int. J. Syst. Evol. Microbiol.">
        <title>Solimonas terrae sp. nov., isolated from soil.</title>
        <authorList>
            <person name="Kim S.J."/>
            <person name="Moon J.Y."/>
            <person name="Weon H.Y."/>
            <person name="Ahn J.H."/>
            <person name="Chen W.M."/>
            <person name="Kwon S.W."/>
        </authorList>
    </citation>
    <scope>NUCLEOTIDE SEQUENCE [LARGE SCALE GENOMIC DNA]</scope>
    <source>
        <strain evidence="7 8">KIS83-12</strain>
    </source>
</reference>
<feature type="domain" description="Acetyl-coenzyme A synthetase N-terminal" evidence="6">
    <location>
        <begin position="51"/>
        <end position="106"/>
    </location>
</feature>
<name>A0A6M2BPI4_9GAMM</name>
<dbReference type="PANTHER" id="PTHR42921:SF1">
    <property type="entry name" value="ACETOACETYL-COA SYNTHETASE"/>
    <property type="match status" value="1"/>
</dbReference>
<evidence type="ECO:0000259" key="6">
    <source>
        <dbReference type="Pfam" id="PF16177"/>
    </source>
</evidence>
<dbReference type="Pfam" id="PF16177">
    <property type="entry name" value="ACAS_N"/>
    <property type="match status" value="1"/>
</dbReference>
<dbReference type="Gene3D" id="3.40.50.12780">
    <property type="entry name" value="N-terminal domain of ligase-like"/>
    <property type="match status" value="1"/>
</dbReference>
<accession>A0A6M2BPI4</accession>
<dbReference type="InterPro" id="IPR045851">
    <property type="entry name" value="AMP-bd_C_sf"/>
</dbReference>
<proteinExistence type="inferred from homology"/>
<keyword evidence="4" id="KW-0067">ATP-binding</keyword>
<dbReference type="PROSITE" id="PS00455">
    <property type="entry name" value="AMP_BINDING"/>
    <property type="match status" value="1"/>
</dbReference>